<name>A0A7R9F801_9NEOP</name>
<dbReference type="InterPro" id="IPR011333">
    <property type="entry name" value="SKP1/BTB/POZ_sf"/>
</dbReference>
<dbReference type="EMBL" id="OD570123">
    <property type="protein sequence ID" value="CAD7448517.1"/>
    <property type="molecule type" value="Genomic_DNA"/>
</dbReference>
<reference evidence="1" key="1">
    <citation type="submission" date="2020-11" db="EMBL/GenBank/DDBJ databases">
        <authorList>
            <person name="Tran Van P."/>
        </authorList>
    </citation>
    <scope>NUCLEOTIDE SEQUENCE</scope>
</reference>
<gene>
    <name evidence="1" type="ORF">TBIB3V08_LOCUS10803</name>
</gene>
<dbReference type="Gene3D" id="3.30.710.10">
    <property type="entry name" value="Potassium Channel Kv1.1, Chain A"/>
    <property type="match status" value="1"/>
</dbReference>
<proteinExistence type="predicted"/>
<protein>
    <submittedName>
        <fullName evidence="1">Uncharacterized protein</fullName>
    </submittedName>
</protein>
<evidence type="ECO:0000313" key="1">
    <source>
        <dbReference type="EMBL" id="CAD7448517.1"/>
    </source>
</evidence>
<organism evidence="1">
    <name type="scientific">Timema bartmani</name>
    <dbReference type="NCBI Taxonomy" id="61472"/>
    <lineage>
        <taxon>Eukaryota</taxon>
        <taxon>Metazoa</taxon>
        <taxon>Ecdysozoa</taxon>
        <taxon>Arthropoda</taxon>
        <taxon>Hexapoda</taxon>
        <taxon>Insecta</taxon>
        <taxon>Pterygota</taxon>
        <taxon>Neoptera</taxon>
        <taxon>Polyneoptera</taxon>
        <taxon>Phasmatodea</taxon>
        <taxon>Timematodea</taxon>
        <taxon>Timematoidea</taxon>
        <taxon>Timematidae</taxon>
        <taxon>Timema</taxon>
    </lineage>
</organism>
<sequence length="331" mass="36675">MNGVKVSLVGSVGGLADWCAIVVPSDSFAVHTCILKLGAPSIDWAEQPPPLSGLPEDVLGTVLHFIYSESLPANLDEDTARQCRTVAQSLLGLEKLVNMCDQYLNNMALKQQIVKLVSDMHACAHQIIGNFSSKTSTSDHLVEPLNSNPAKLCYVVKQSVREAAVAFVKLLELCDLYCKHKPELSRKERHEIVHYAKSRLPIFMSQLHRFLQAVKVTFSAMSPSQRQDMAAYLVLELANTLVVLSSTAKDEEIEIESILDMLAAVILEVKSAVEQLILALTSSEVSHSPNRSVMETLKASLKSILHLREMSKLRNCHQRIAFILVHLLQKK</sequence>
<accession>A0A7R9F801</accession>
<dbReference type="AlphaFoldDB" id="A0A7R9F801"/>